<feature type="non-terminal residue" evidence="1">
    <location>
        <position position="1"/>
    </location>
</feature>
<sequence length="167" mass="19366">FGVVSKAKWKSKEVVLKSLNNSKHITDDILEEIIHHQRFDHLVNIIYVVQCYGISQDPTTGNYLMVMHYFNRGICNGLRPILDVAGIPKLLKALIIECPLLRPNADHLRDHFGTWYVDIDSNPEFRKQYKAAEELLTPNNPTYQTHPQAIYTSRLLDLYISEKFNEL</sequence>
<evidence type="ECO:0000313" key="2">
    <source>
        <dbReference type="Proteomes" id="UP000789901"/>
    </source>
</evidence>
<proteinExistence type="predicted"/>
<reference evidence="1 2" key="1">
    <citation type="submission" date="2021-06" db="EMBL/GenBank/DDBJ databases">
        <authorList>
            <person name="Kallberg Y."/>
            <person name="Tangrot J."/>
            <person name="Rosling A."/>
        </authorList>
    </citation>
    <scope>NUCLEOTIDE SEQUENCE [LARGE SCALE GENOMIC DNA]</scope>
    <source>
        <strain evidence="1 2">120-4 pot B 10/14</strain>
    </source>
</reference>
<name>A0ABN7XCF7_GIGMA</name>
<dbReference type="Proteomes" id="UP000789901">
    <property type="component" value="Unassembled WGS sequence"/>
</dbReference>
<dbReference type="Gene3D" id="3.30.200.20">
    <property type="entry name" value="Phosphorylase Kinase, domain 1"/>
    <property type="match status" value="1"/>
</dbReference>
<dbReference type="SUPFAM" id="SSF56112">
    <property type="entry name" value="Protein kinase-like (PK-like)"/>
    <property type="match status" value="1"/>
</dbReference>
<dbReference type="EMBL" id="CAJVQB010107674">
    <property type="protein sequence ID" value="CAG8851745.1"/>
    <property type="molecule type" value="Genomic_DNA"/>
</dbReference>
<dbReference type="InterPro" id="IPR011009">
    <property type="entry name" value="Kinase-like_dom_sf"/>
</dbReference>
<gene>
    <name evidence="1" type="ORF">GMARGA_LOCUS40894</name>
</gene>
<accession>A0ABN7XCF7</accession>
<keyword evidence="2" id="KW-1185">Reference proteome</keyword>
<protein>
    <submittedName>
        <fullName evidence="1">13187_t:CDS:1</fullName>
    </submittedName>
</protein>
<comment type="caution">
    <text evidence="1">The sequence shown here is derived from an EMBL/GenBank/DDBJ whole genome shotgun (WGS) entry which is preliminary data.</text>
</comment>
<organism evidence="1 2">
    <name type="scientific">Gigaspora margarita</name>
    <dbReference type="NCBI Taxonomy" id="4874"/>
    <lineage>
        <taxon>Eukaryota</taxon>
        <taxon>Fungi</taxon>
        <taxon>Fungi incertae sedis</taxon>
        <taxon>Mucoromycota</taxon>
        <taxon>Glomeromycotina</taxon>
        <taxon>Glomeromycetes</taxon>
        <taxon>Diversisporales</taxon>
        <taxon>Gigasporaceae</taxon>
        <taxon>Gigaspora</taxon>
    </lineage>
</organism>
<evidence type="ECO:0000313" key="1">
    <source>
        <dbReference type="EMBL" id="CAG8851745.1"/>
    </source>
</evidence>